<comment type="caution">
    <text evidence="2">The sequence shown here is derived from an EMBL/GenBank/DDBJ whole genome shotgun (WGS) entry which is preliminary data.</text>
</comment>
<organism evidence="2 3">
    <name type="scientific">Rotaria sordida</name>
    <dbReference type="NCBI Taxonomy" id="392033"/>
    <lineage>
        <taxon>Eukaryota</taxon>
        <taxon>Metazoa</taxon>
        <taxon>Spiralia</taxon>
        <taxon>Gnathifera</taxon>
        <taxon>Rotifera</taxon>
        <taxon>Eurotatoria</taxon>
        <taxon>Bdelloidea</taxon>
        <taxon>Philodinida</taxon>
        <taxon>Philodinidae</taxon>
        <taxon>Rotaria</taxon>
    </lineage>
</organism>
<gene>
    <name evidence="2" type="ORF">OTI717_LOCUS36950</name>
</gene>
<accession>A0A819Z5Y0</accession>
<feature type="non-terminal residue" evidence="2">
    <location>
        <position position="1"/>
    </location>
</feature>
<name>A0A819Z5Y0_9BILA</name>
<proteinExistence type="predicted"/>
<protein>
    <submittedName>
        <fullName evidence="2">Uncharacterized protein</fullName>
    </submittedName>
</protein>
<dbReference type="EMBL" id="CAJOAX010016597">
    <property type="protein sequence ID" value="CAF4165905.1"/>
    <property type="molecule type" value="Genomic_DNA"/>
</dbReference>
<evidence type="ECO:0000256" key="1">
    <source>
        <dbReference type="SAM" id="Phobius"/>
    </source>
</evidence>
<reference evidence="2" key="1">
    <citation type="submission" date="2021-02" db="EMBL/GenBank/DDBJ databases">
        <authorList>
            <person name="Nowell W R."/>
        </authorList>
    </citation>
    <scope>NUCLEOTIDE SEQUENCE</scope>
</reference>
<keyword evidence="1" id="KW-1133">Transmembrane helix</keyword>
<dbReference type="AlphaFoldDB" id="A0A819Z5Y0"/>
<evidence type="ECO:0000313" key="2">
    <source>
        <dbReference type="EMBL" id="CAF4165905.1"/>
    </source>
</evidence>
<dbReference type="Proteomes" id="UP000663823">
    <property type="component" value="Unassembled WGS sequence"/>
</dbReference>
<sequence length="62" mass="7042">IILYAILNPLLGKYIDQIYNTNQTIRPAFIYTVGVQITIISIIMAISTFIPRDSFKLNPSLK</sequence>
<feature type="transmembrane region" description="Helical" evidence="1">
    <location>
        <begin position="28"/>
        <end position="50"/>
    </location>
</feature>
<evidence type="ECO:0000313" key="3">
    <source>
        <dbReference type="Proteomes" id="UP000663823"/>
    </source>
</evidence>
<keyword evidence="1" id="KW-0472">Membrane</keyword>
<keyword evidence="1" id="KW-0812">Transmembrane</keyword>